<organism evidence="1 2">
    <name type="scientific">Coregonus suidteri</name>
    <dbReference type="NCBI Taxonomy" id="861788"/>
    <lineage>
        <taxon>Eukaryota</taxon>
        <taxon>Metazoa</taxon>
        <taxon>Chordata</taxon>
        <taxon>Craniata</taxon>
        <taxon>Vertebrata</taxon>
        <taxon>Euteleostomi</taxon>
        <taxon>Actinopterygii</taxon>
        <taxon>Neopterygii</taxon>
        <taxon>Teleostei</taxon>
        <taxon>Protacanthopterygii</taxon>
        <taxon>Salmoniformes</taxon>
        <taxon>Salmonidae</taxon>
        <taxon>Coregoninae</taxon>
        <taxon>Coregonus</taxon>
    </lineage>
</organism>
<keyword evidence="2" id="KW-1185">Reference proteome</keyword>
<dbReference type="Proteomes" id="UP001356427">
    <property type="component" value="Unassembled WGS sequence"/>
</dbReference>
<sequence>MTVQSCYEMSCMDHNPDLSSQAGRVISLLEPTDNSTPLRLENAGQEYLLCSLGNGPRNCIEVQLNKVFLKAACGYLLQHYDWDQSLSSYKCINGCLCPGSLVSFTGLELESSASDLPVTP</sequence>
<reference evidence="1 2" key="1">
    <citation type="submission" date="2021-04" db="EMBL/GenBank/DDBJ databases">
        <authorList>
            <person name="De Guttry C."/>
            <person name="Zahm M."/>
            <person name="Klopp C."/>
            <person name="Cabau C."/>
            <person name="Louis A."/>
            <person name="Berthelot C."/>
            <person name="Parey E."/>
            <person name="Roest Crollius H."/>
            <person name="Montfort J."/>
            <person name="Robinson-Rechavi M."/>
            <person name="Bucao C."/>
            <person name="Bouchez O."/>
            <person name="Gislard M."/>
            <person name="Lluch J."/>
            <person name="Milhes M."/>
            <person name="Lampietro C."/>
            <person name="Lopez Roques C."/>
            <person name="Donnadieu C."/>
            <person name="Braasch I."/>
            <person name="Desvignes T."/>
            <person name="Postlethwait J."/>
            <person name="Bobe J."/>
            <person name="Wedekind C."/>
            <person name="Guiguen Y."/>
        </authorList>
    </citation>
    <scope>NUCLEOTIDE SEQUENCE [LARGE SCALE GENOMIC DNA]</scope>
    <source>
        <strain evidence="1">Cs_M1</strain>
        <tissue evidence="1">Blood</tissue>
    </source>
</reference>
<name>A0AAN8LNW8_9TELE</name>
<dbReference type="AlphaFoldDB" id="A0AAN8LNW8"/>
<gene>
    <name evidence="1" type="ORF">J4Q44_G00132740</name>
</gene>
<protein>
    <submittedName>
        <fullName evidence="1">Uncharacterized protein</fullName>
    </submittedName>
</protein>
<comment type="caution">
    <text evidence="1">The sequence shown here is derived from an EMBL/GenBank/DDBJ whole genome shotgun (WGS) entry which is preliminary data.</text>
</comment>
<accession>A0AAN8LNW8</accession>
<dbReference type="EMBL" id="JAGTTL010000011">
    <property type="protein sequence ID" value="KAK6315750.1"/>
    <property type="molecule type" value="Genomic_DNA"/>
</dbReference>
<proteinExistence type="predicted"/>
<evidence type="ECO:0000313" key="2">
    <source>
        <dbReference type="Proteomes" id="UP001356427"/>
    </source>
</evidence>
<evidence type="ECO:0000313" key="1">
    <source>
        <dbReference type="EMBL" id="KAK6315750.1"/>
    </source>
</evidence>